<keyword evidence="6 7" id="KW-0472">Membrane</keyword>
<keyword evidence="5 7" id="KW-1133">Transmembrane helix</keyword>
<evidence type="ECO:0000259" key="8">
    <source>
        <dbReference type="Pfam" id="PF09335"/>
    </source>
</evidence>
<organism evidence="9 10">
    <name type="scientific">Flavobacterium bernardetii</name>
    <dbReference type="NCBI Taxonomy" id="2813823"/>
    <lineage>
        <taxon>Bacteria</taxon>
        <taxon>Pseudomonadati</taxon>
        <taxon>Bacteroidota</taxon>
        <taxon>Flavobacteriia</taxon>
        <taxon>Flavobacteriales</taxon>
        <taxon>Flavobacteriaceae</taxon>
        <taxon>Flavobacterium</taxon>
    </lineage>
</organism>
<comment type="similarity">
    <text evidence="2 7">Belongs to the DedA family.</text>
</comment>
<dbReference type="PANTHER" id="PTHR30353">
    <property type="entry name" value="INNER MEMBRANE PROTEIN DEDA-RELATED"/>
    <property type="match status" value="1"/>
</dbReference>
<comment type="caution">
    <text evidence="9">The sequence shown here is derived from an EMBL/GenBank/DDBJ whole genome shotgun (WGS) entry which is preliminary data.</text>
</comment>
<dbReference type="Proteomes" id="UP000605990">
    <property type="component" value="Unassembled WGS sequence"/>
</dbReference>
<dbReference type="InterPro" id="IPR032818">
    <property type="entry name" value="DedA-like"/>
</dbReference>
<keyword evidence="3 7" id="KW-1003">Cell membrane</keyword>
<keyword evidence="4 7" id="KW-0812">Transmembrane</keyword>
<evidence type="ECO:0000256" key="5">
    <source>
        <dbReference type="ARBA" id="ARBA00022989"/>
    </source>
</evidence>
<dbReference type="Pfam" id="PF09335">
    <property type="entry name" value="VTT_dom"/>
    <property type="match status" value="1"/>
</dbReference>
<feature type="transmembrane region" description="Helical" evidence="7">
    <location>
        <begin position="154"/>
        <end position="176"/>
    </location>
</feature>
<reference evidence="9 10" key="1">
    <citation type="submission" date="2020-08" db="EMBL/GenBank/DDBJ databases">
        <title>Description of novel Flavobacterium F-408 isolate.</title>
        <authorList>
            <person name="Saticioglu I.B."/>
            <person name="Duman M."/>
            <person name="Altun S."/>
        </authorList>
    </citation>
    <scope>NUCLEOTIDE SEQUENCE [LARGE SCALE GENOMIC DNA]</scope>
    <source>
        <strain evidence="9 10">F-408</strain>
    </source>
</reference>
<feature type="domain" description="VTT" evidence="8">
    <location>
        <begin position="69"/>
        <end position="203"/>
    </location>
</feature>
<evidence type="ECO:0000256" key="3">
    <source>
        <dbReference type="ARBA" id="ARBA00022475"/>
    </source>
</evidence>
<evidence type="ECO:0000256" key="2">
    <source>
        <dbReference type="ARBA" id="ARBA00010792"/>
    </source>
</evidence>
<evidence type="ECO:0000313" key="10">
    <source>
        <dbReference type="Proteomes" id="UP000605990"/>
    </source>
</evidence>
<dbReference type="RefSeq" id="WP_166125484.1">
    <property type="nucleotide sequence ID" value="NZ_JAANOQ010000002.1"/>
</dbReference>
<keyword evidence="10" id="KW-1185">Reference proteome</keyword>
<evidence type="ECO:0000256" key="7">
    <source>
        <dbReference type="RuleBase" id="RU367016"/>
    </source>
</evidence>
<evidence type="ECO:0000256" key="4">
    <source>
        <dbReference type="ARBA" id="ARBA00022692"/>
    </source>
</evidence>
<gene>
    <name evidence="9" type="ORF">H8R27_12635</name>
</gene>
<evidence type="ECO:0000256" key="6">
    <source>
        <dbReference type="ARBA" id="ARBA00023136"/>
    </source>
</evidence>
<feature type="transmembrane region" description="Helical" evidence="7">
    <location>
        <begin position="47"/>
        <end position="67"/>
    </location>
</feature>
<comment type="subcellular location">
    <subcellularLocation>
        <location evidence="1 7">Cell membrane</location>
        <topology evidence="1 7">Multi-pass membrane protein</topology>
    </subcellularLocation>
</comment>
<dbReference type="EMBL" id="JACRUN010000008">
    <property type="protein sequence ID" value="MBC5835736.1"/>
    <property type="molecule type" value="Genomic_DNA"/>
</dbReference>
<sequence>MKFNLDIFNILKSNFFIQAQEIDQEFKWTQLFNPEFYINLELGGVPIGIYVVLFIIFAETGLFIGFFLPGDSLLFLSGIYAEALAAPLTFLPQGYSPVFIVATLIALSGIIGNIFGYWFGSVYGKNLYQKEDGFFFKKKYLYQSESFFQKHGGVAIVFARFLPIVRTFVPIIAGIVHMEKKKFMFYNVLSSLLWSFILVYSGHYLYGLFLEKFDIDLKHHIEKIIIILVVATTLPLVMKAIKNKKLEIEDKTGDE</sequence>
<name>A0ABR7J114_9FLAO</name>
<accession>A0ABR7J114</accession>
<proteinExistence type="inferred from homology"/>
<protein>
    <submittedName>
        <fullName evidence="9">VTT domain-containing protein</fullName>
    </submittedName>
</protein>
<feature type="transmembrane region" description="Helical" evidence="7">
    <location>
        <begin position="73"/>
        <end position="91"/>
    </location>
</feature>
<dbReference type="PANTHER" id="PTHR30353:SF0">
    <property type="entry name" value="TRANSMEMBRANE PROTEIN"/>
    <property type="match status" value="1"/>
</dbReference>
<feature type="transmembrane region" description="Helical" evidence="7">
    <location>
        <begin position="224"/>
        <end position="241"/>
    </location>
</feature>
<feature type="transmembrane region" description="Helical" evidence="7">
    <location>
        <begin position="183"/>
        <end position="204"/>
    </location>
</feature>
<dbReference type="InterPro" id="IPR032816">
    <property type="entry name" value="VTT_dom"/>
</dbReference>
<evidence type="ECO:0000256" key="1">
    <source>
        <dbReference type="ARBA" id="ARBA00004651"/>
    </source>
</evidence>
<evidence type="ECO:0000313" key="9">
    <source>
        <dbReference type="EMBL" id="MBC5835736.1"/>
    </source>
</evidence>
<feature type="transmembrane region" description="Helical" evidence="7">
    <location>
        <begin position="98"/>
        <end position="119"/>
    </location>
</feature>